<accession>A0A0F9KD36</accession>
<gene>
    <name evidence="1" type="ORF">LCGC14_1718120</name>
</gene>
<name>A0A0F9KD36_9ZZZZ</name>
<reference evidence="1" key="1">
    <citation type="journal article" date="2015" name="Nature">
        <title>Complex archaea that bridge the gap between prokaryotes and eukaryotes.</title>
        <authorList>
            <person name="Spang A."/>
            <person name="Saw J.H."/>
            <person name="Jorgensen S.L."/>
            <person name="Zaremba-Niedzwiedzka K."/>
            <person name="Martijn J."/>
            <person name="Lind A.E."/>
            <person name="van Eijk R."/>
            <person name="Schleper C."/>
            <person name="Guy L."/>
            <person name="Ettema T.J."/>
        </authorList>
    </citation>
    <scope>NUCLEOTIDE SEQUENCE</scope>
</reference>
<protein>
    <submittedName>
        <fullName evidence="1">Uncharacterized protein</fullName>
    </submittedName>
</protein>
<comment type="caution">
    <text evidence="1">The sequence shown here is derived from an EMBL/GenBank/DDBJ whole genome shotgun (WGS) entry which is preliminary data.</text>
</comment>
<organism evidence="1">
    <name type="scientific">marine sediment metagenome</name>
    <dbReference type="NCBI Taxonomy" id="412755"/>
    <lineage>
        <taxon>unclassified sequences</taxon>
        <taxon>metagenomes</taxon>
        <taxon>ecological metagenomes</taxon>
    </lineage>
</organism>
<evidence type="ECO:0000313" key="1">
    <source>
        <dbReference type="EMBL" id="KKM13255.1"/>
    </source>
</evidence>
<sequence length="138" mass="15827">MSDTALTGNKFFPTWDKANVVLDPFVEEHFGIYLSRPTEETGYITFLPEDKLAELIPSDQAPKLNELARAFTTVMIHLLNQDDVLADVADSLSDADKEKEIKERFEKFFATYKKEKHDSVKDVLKHFLGCPVMLHEHL</sequence>
<dbReference type="AlphaFoldDB" id="A0A0F9KD36"/>
<dbReference type="EMBL" id="LAZR01015418">
    <property type="protein sequence ID" value="KKM13255.1"/>
    <property type="molecule type" value="Genomic_DNA"/>
</dbReference>
<proteinExistence type="predicted"/>